<feature type="compositionally biased region" description="Basic and acidic residues" evidence="2">
    <location>
        <begin position="75"/>
        <end position="89"/>
    </location>
</feature>
<keyword evidence="1" id="KW-0694">RNA-binding</keyword>
<name>A0A1B4V229_9GAMM</name>
<dbReference type="PANTHER" id="PTHR48025">
    <property type="entry name" value="OS02G0815200 PROTEIN"/>
    <property type="match status" value="1"/>
</dbReference>
<dbReference type="KEGG" id="sva:SVA_0944"/>
<dbReference type="PANTHER" id="PTHR48025:SF1">
    <property type="entry name" value="RRM DOMAIN-CONTAINING PROTEIN"/>
    <property type="match status" value="1"/>
</dbReference>
<accession>A0A1B4V229</accession>
<dbReference type="EMBL" id="AP014936">
    <property type="protein sequence ID" value="BAU47523.1"/>
    <property type="molecule type" value="Genomic_DNA"/>
</dbReference>
<sequence>MLTIFVGNLAPDTREAELRELFAQHGTVRSLRMVADVFTGACRGIGFVEMEGHEARAAMAALNGKMFKGRSLKVNQERPRDRRSSGRRR</sequence>
<dbReference type="Proteomes" id="UP000218899">
    <property type="component" value="Chromosome"/>
</dbReference>
<evidence type="ECO:0000256" key="2">
    <source>
        <dbReference type="SAM" id="MobiDB-lite"/>
    </source>
</evidence>
<feature type="region of interest" description="Disordered" evidence="2">
    <location>
        <begin position="70"/>
        <end position="89"/>
    </location>
</feature>
<dbReference type="InterPro" id="IPR050502">
    <property type="entry name" value="Euk_RNA-bind_prot"/>
</dbReference>
<dbReference type="RefSeq" id="WP_096459464.1">
    <property type="nucleotide sequence ID" value="NZ_AP014936.1"/>
</dbReference>
<dbReference type="InterPro" id="IPR035979">
    <property type="entry name" value="RBD_domain_sf"/>
</dbReference>
<dbReference type="InterPro" id="IPR000504">
    <property type="entry name" value="RRM_dom"/>
</dbReference>
<dbReference type="Gene3D" id="3.30.70.330">
    <property type="match status" value="1"/>
</dbReference>
<dbReference type="Pfam" id="PF00076">
    <property type="entry name" value="RRM_1"/>
    <property type="match status" value="1"/>
</dbReference>
<dbReference type="GO" id="GO:0003729">
    <property type="term" value="F:mRNA binding"/>
    <property type="evidence" value="ECO:0007669"/>
    <property type="project" value="TreeGrafter"/>
</dbReference>
<dbReference type="SUPFAM" id="SSF54928">
    <property type="entry name" value="RNA-binding domain, RBD"/>
    <property type="match status" value="1"/>
</dbReference>
<evidence type="ECO:0000256" key="1">
    <source>
        <dbReference type="ARBA" id="ARBA00022884"/>
    </source>
</evidence>
<feature type="domain" description="RRM" evidence="3">
    <location>
        <begin position="2"/>
        <end position="79"/>
    </location>
</feature>
<organism evidence="4 5">
    <name type="scientific">Sulfurifustis variabilis</name>
    <dbReference type="NCBI Taxonomy" id="1675686"/>
    <lineage>
        <taxon>Bacteria</taxon>
        <taxon>Pseudomonadati</taxon>
        <taxon>Pseudomonadota</taxon>
        <taxon>Gammaproteobacteria</taxon>
        <taxon>Acidiferrobacterales</taxon>
        <taxon>Acidiferrobacteraceae</taxon>
        <taxon>Sulfurifustis</taxon>
    </lineage>
</organism>
<protein>
    <submittedName>
        <fullName evidence="4">RNA-binding protein</fullName>
    </submittedName>
</protein>
<keyword evidence="5" id="KW-1185">Reference proteome</keyword>
<proteinExistence type="predicted"/>
<evidence type="ECO:0000313" key="4">
    <source>
        <dbReference type="EMBL" id="BAU47523.1"/>
    </source>
</evidence>
<dbReference type="SMART" id="SM00360">
    <property type="entry name" value="RRM"/>
    <property type="match status" value="1"/>
</dbReference>
<dbReference type="InterPro" id="IPR012677">
    <property type="entry name" value="Nucleotide-bd_a/b_plait_sf"/>
</dbReference>
<dbReference type="AlphaFoldDB" id="A0A1B4V229"/>
<dbReference type="OrthoDB" id="9798855at2"/>
<reference evidence="4 5" key="1">
    <citation type="submission" date="2015-08" db="EMBL/GenBank/DDBJ databases">
        <title>Complete genome sequence of Sulfurifustis variabilis.</title>
        <authorList>
            <person name="Miura A."/>
            <person name="Kojima H."/>
            <person name="Fukui M."/>
        </authorList>
    </citation>
    <scope>NUCLEOTIDE SEQUENCE [LARGE SCALE GENOMIC DNA]</scope>
    <source>
        <strain evidence="5">skN76</strain>
    </source>
</reference>
<gene>
    <name evidence="4" type="ORF">SVA_0944</name>
</gene>
<evidence type="ECO:0000313" key="5">
    <source>
        <dbReference type="Proteomes" id="UP000218899"/>
    </source>
</evidence>
<dbReference type="PROSITE" id="PS50102">
    <property type="entry name" value="RRM"/>
    <property type="match status" value="1"/>
</dbReference>
<evidence type="ECO:0000259" key="3">
    <source>
        <dbReference type="PROSITE" id="PS50102"/>
    </source>
</evidence>